<evidence type="ECO:0000313" key="6">
    <source>
        <dbReference type="EMBL" id="MDG4475633.1"/>
    </source>
</evidence>
<dbReference type="Gene3D" id="2.30.40.10">
    <property type="entry name" value="Urease, subunit C, domain 1"/>
    <property type="match status" value="1"/>
</dbReference>
<dbReference type="FunFam" id="3.20.20.140:FF:000014">
    <property type="entry name" value="5-methylthioadenosine/S-adenosylhomocysteine deaminase"/>
    <property type="match status" value="1"/>
</dbReference>
<keyword evidence="1 4" id="KW-0479">Metal-binding</keyword>
<dbReference type="HAMAP" id="MF_01281">
    <property type="entry name" value="MTA_SAH_deamin"/>
    <property type="match status" value="1"/>
</dbReference>
<feature type="binding site" evidence="4">
    <location>
        <position position="307"/>
    </location>
    <ligand>
        <name>Zn(2+)</name>
        <dbReference type="ChEBI" id="CHEBI:29105"/>
    </ligand>
</feature>
<organism evidence="6 7">
    <name type="scientific">Thiovibrio frasassiensis</name>
    <dbReference type="NCBI Taxonomy" id="2984131"/>
    <lineage>
        <taxon>Bacteria</taxon>
        <taxon>Pseudomonadati</taxon>
        <taxon>Thermodesulfobacteriota</taxon>
        <taxon>Desulfobulbia</taxon>
        <taxon>Desulfobulbales</taxon>
        <taxon>Thiovibrionaceae</taxon>
        <taxon>Thiovibrio</taxon>
    </lineage>
</organism>
<dbReference type="CDD" id="cd01298">
    <property type="entry name" value="ATZ_TRZ_like"/>
    <property type="match status" value="1"/>
</dbReference>
<accession>A0A9X4MHH5</accession>
<dbReference type="InterPro" id="IPR050287">
    <property type="entry name" value="MTA/SAH_deaminase"/>
</dbReference>
<reference evidence="6" key="2">
    <citation type="submission" date="2022-10" db="EMBL/GenBank/DDBJ databases">
        <authorList>
            <person name="Aronson H.S."/>
        </authorList>
    </citation>
    <scope>NUCLEOTIDE SEQUENCE</scope>
    <source>
        <strain evidence="6">RS19-109</strain>
    </source>
</reference>
<dbReference type="AlphaFoldDB" id="A0A9X4MHH5"/>
<dbReference type="PANTHER" id="PTHR43794:SF11">
    <property type="entry name" value="AMIDOHYDROLASE-RELATED DOMAIN-CONTAINING PROTEIN"/>
    <property type="match status" value="1"/>
</dbReference>
<feature type="binding site" evidence="4">
    <location>
        <position position="69"/>
    </location>
    <ligand>
        <name>Zn(2+)</name>
        <dbReference type="ChEBI" id="CHEBI:29105"/>
    </ligand>
</feature>
<dbReference type="Pfam" id="PF01979">
    <property type="entry name" value="Amidohydro_1"/>
    <property type="match status" value="1"/>
</dbReference>
<feature type="binding site" evidence="4">
    <location>
        <position position="71"/>
    </location>
    <ligand>
        <name>Zn(2+)</name>
        <dbReference type="ChEBI" id="CHEBI:29105"/>
    </ligand>
</feature>
<dbReference type="Gene3D" id="3.20.20.140">
    <property type="entry name" value="Metal-dependent hydrolases"/>
    <property type="match status" value="1"/>
</dbReference>
<dbReference type="EC" id="3.5.4.31" evidence="4"/>
<dbReference type="GO" id="GO:0050270">
    <property type="term" value="F:S-adenosylhomocysteine deaminase activity"/>
    <property type="evidence" value="ECO:0007669"/>
    <property type="project" value="UniProtKB-UniRule"/>
</dbReference>
<comment type="catalytic activity">
    <reaction evidence="4">
        <text>S-methyl-5'-thioadenosine + H2O + H(+) = S-methyl-5'-thioinosine + NH4(+)</text>
        <dbReference type="Rhea" id="RHEA:25025"/>
        <dbReference type="ChEBI" id="CHEBI:15377"/>
        <dbReference type="ChEBI" id="CHEBI:15378"/>
        <dbReference type="ChEBI" id="CHEBI:17509"/>
        <dbReference type="ChEBI" id="CHEBI:28938"/>
        <dbReference type="ChEBI" id="CHEBI:48595"/>
        <dbReference type="EC" id="3.5.4.31"/>
    </reaction>
</comment>
<dbReference type="Proteomes" id="UP001154240">
    <property type="component" value="Unassembled WGS sequence"/>
</dbReference>
<dbReference type="SUPFAM" id="SSF51556">
    <property type="entry name" value="Metallo-dependent hydrolases"/>
    <property type="match status" value="1"/>
</dbReference>
<comment type="function">
    <text evidence="4">Catalyzes the deamination of 5-methylthioadenosine and S-adenosyl-L-homocysteine into 5-methylthioinosine and S-inosyl-L-homocysteine, respectively. Is also able to deaminate adenosine.</text>
</comment>
<dbReference type="SUPFAM" id="SSF51338">
    <property type="entry name" value="Composite domain of metallo-dependent hydrolases"/>
    <property type="match status" value="1"/>
</dbReference>
<keyword evidence="7" id="KW-1185">Reference proteome</keyword>
<evidence type="ECO:0000256" key="2">
    <source>
        <dbReference type="ARBA" id="ARBA00022801"/>
    </source>
</evidence>
<comment type="catalytic activity">
    <reaction evidence="4">
        <text>S-adenosyl-L-homocysteine + H2O + H(+) = S-inosyl-L-homocysteine + NH4(+)</text>
        <dbReference type="Rhea" id="RHEA:20716"/>
        <dbReference type="ChEBI" id="CHEBI:15377"/>
        <dbReference type="ChEBI" id="CHEBI:15378"/>
        <dbReference type="ChEBI" id="CHEBI:28938"/>
        <dbReference type="ChEBI" id="CHEBI:57856"/>
        <dbReference type="ChEBI" id="CHEBI:57985"/>
        <dbReference type="EC" id="3.5.4.28"/>
    </reaction>
</comment>
<feature type="binding site" evidence="4">
    <location>
        <position position="219"/>
    </location>
    <ligand>
        <name>Zn(2+)</name>
        <dbReference type="ChEBI" id="CHEBI:29105"/>
    </ligand>
</feature>
<feature type="domain" description="Amidohydrolase-related" evidence="5">
    <location>
        <begin position="61"/>
        <end position="410"/>
    </location>
</feature>
<comment type="caution">
    <text evidence="6">The sequence shown here is derived from an EMBL/GenBank/DDBJ whole genome shotgun (WGS) entry which is preliminary data.</text>
</comment>
<comment type="similarity">
    <text evidence="4">Belongs to the metallo-dependent hydrolases superfamily. MTA/SAH deaminase family.</text>
</comment>
<dbReference type="GO" id="GO:0090614">
    <property type="term" value="F:5'-methylthioadenosine deaminase activity"/>
    <property type="evidence" value="ECO:0007669"/>
    <property type="project" value="UniProtKB-UniRule"/>
</dbReference>
<keyword evidence="2 4" id="KW-0378">Hydrolase</keyword>
<dbReference type="RefSeq" id="WP_307632606.1">
    <property type="nucleotide sequence ID" value="NZ_JAPHEH010000001.1"/>
</dbReference>
<evidence type="ECO:0000256" key="3">
    <source>
        <dbReference type="ARBA" id="ARBA00022833"/>
    </source>
</evidence>
<sequence length="439" mass="46577">MLPHDLLITNATLLATPADGHVQEASYLAVQEGTIVEIGTMADLPPRPAAARAIDAAGNLLLPGLVNCHCHGAMTLFRGLADDLPLMTWLNEHIFPSEARLVDAEMVYWCSKLAAAEMLMGGTTTVADAYFHEDAAAQAFCATGLRAVAAQGIIDFPAPGVPDPTQNIAAAAEFLATWQGKNSLLTPALFCHSPYTCSPDTLQRAKALAREAGSLFFIHLAETREEGRQIKEQHGHTPVGLLHDLGLLDAETICVHCVWLDEEDIGLLRESGAKAVTCPESNMKLGSGIAPLAALRGAGVRVGLGTDGCASNNDLDLFQEMGICARLHKIAAHGPSHLPATTLLGMATGEGSGILGLTGQTGRLAPGLRADCIIVESKQPHPNAVHNPERLVYAGRGSDVSTVIIDGRVVMEERRLLSFDLAETLNEVRRLARRVRAGT</sequence>
<evidence type="ECO:0000256" key="4">
    <source>
        <dbReference type="HAMAP-Rule" id="MF_01281"/>
    </source>
</evidence>
<comment type="cofactor">
    <cofactor evidence="4">
        <name>Zn(2+)</name>
        <dbReference type="ChEBI" id="CHEBI:29105"/>
    </cofactor>
    <text evidence="4">Binds 1 zinc ion per subunit.</text>
</comment>
<dbReference type="InterPro" id="IPR032466">
    <property type="entry name" value="Metal_Hydrolase"/>
</dbReference>
<dbReference type="EC" id="3.5.4.28" evidence="4"/>
<feature type="binding site" evidence="4">
    <location>
        <position position="98"/>
    </location>
    <ligand>
        <name>substrate</name>
    </ligand>
</feature>
<comment type="caution">
    <text evidence="4">Lacks conserved residue(s) required for the propagation of feature annotation.</text>
</comment>
<gene>
    <name evidence="4" type="primary">mtaD</name>
    <name evidence="6" type="ORF">OLX77_05595</name>
</gene>
<name>A0A9X4MHH5_9BACT</name>
<dbReference type="InterPro" id="IPR023512">
    <property type="entry name" value="Deaminase_MtaD/DadD"/>
</dbReference>
<feature type="binding site" evidence="4">
    <location>
        <position position="307"/>
    </location>
    <ligand>
        <name>substrate</name>
    </ligand>
</feature>
<evidence type="ECO:0000259" key="5">
    <source>
        <dbReference type="Pfam" id="PF01979"/>
    </source>
</evidence>
<dbReference type="PANTHER" id="PTHR43794">
    <property type="entry name" value="AMINOHYDROLASE SSNA-RELATED"/>
    <property type="match status" value="1"/>
</dbReference>
<feature type="binding site" evidence="4">
    <location>
        <position position="222"/>
    </location>
    <ligand>
        <name>substrate</name>
    </ligand>
</feature>
<proteinExistence type="inferred from homology"/>
<dbReference type="EMBL" id="JAPHEH010000001">
    <property type="protein sequence ID" value="MDG4475633.1"/>
    <property type="molecule type" value="Genomic_DNA"/>
</dbReference>
<reference evidence="6" key="1">
    <citation type="journal article" date="2022" name="bioRxiv">
        <title>Thiovibrio frasassiensisgen. nov., sp. nov., an autotrophic, elemental sulfur disproportionating bacterium isolated from sulfidic karst sediment, and proposal of Thiovibrionaceae fam. nov.</title>
        <authorList>
            <person name="Aronson H."/>
            <person name="Thomas C."/>
            <person name="Bhattacharyya M."/>
            <person name="Eckstein S."/>
            <person name="Jensen S."/>
            <person name="Barco R."/>
            <person name="Macalady J."/>
            <person name="Amend J."/>
        </authorList>
    </citation>
    <scope>NUCLEOTIDE SEQUENCE</scope>
    <source>
        <strain evidence="6">RS19-109</strain>
    </source>
</reference>
<feature type="binding site" evidence="4">
    <location>
        <position position="192"/>
    </location>
    <ligand>
        <name>substrate</name>
    </ligand>
</feature>
<evidence type="ECO:0000256" key="1">
    <source>
        <dbReference type="ARBA" id="ARBA00022723"/>
    </source>
</evidence>
<keyword evidence="3 4" id="KW-0862">Zinc</keyword>
<dbReference type="InterPro" id="IPR011059">
    <property type="entry name" value="Metal-dep_hydrolase_composite"/>
</dbReference>
<dbReference type="GO" id="GO:0046872">
    <property type="term" value="F:metal ion binding"/>
    <property type="evidence" value="ECO:0007669"/>
    <property type="project" value="UniProtKB-KW"/>
</dbReference>
<evidence type="ECO:0000313" key="7">
    <source>
        <dbReference type="Proteomes" id="UP001154240"/>
    </source>
</evidence>
<dbReference type="InterPro" id="IPR006680">
    <property type="entry name" value="Amidohydro-rel"/>
</dbReference>
<protein>
    <recommendedName>
        <fullName evidence="4">5-methylthioadenosine/S-adenosylhomocysteine deaminase</fullName>
        <shortName evidence="4">MTA/SAH deaminase</shortName>
        <ecNumber evidence="4">3.5.4.28</ecNumber>
        <ecNumber evidence="4">3.5.4.31</ecNumber>
    </recommendedName>
</protein>